<name>A0ABX6K5T4_SALCS</name>
<accession>A0ABX6K5T4</accession>
<feature type="transmembrane region" description="Helical" evidence="6">
    <location>
        <begin position="204"/>
        <end position="228"/>
    </location>
</feature>
<feature type="transmembrane region" description="Helical" evidence="6">
    <location>
        <begin position="95"/>
        <end position="116"/>
    </location>
</feature>
<protein>
    <submittedName>
        <fullName evidence="7">Na/Pi cotransporter family protein</fullName>
    </submittedName>
</protein>
<feature type="transmembrane region" description="Helical" evidence="6">
    <location>
        <begin position="249"/>
        <end position="266"/>
    </location>
</feature>
<sequence length="382" mass="40128">MTPHATAVEATQSSSNWFRWTKLAVMLYVLLVAVAMVGSGFKLAVGDEAKTLFEFASHPVAGLMIGIAATALIQSSSTVTSIIVGLVAGGLPVETAIPMVMGANVGTTVTNTLVSLGHARCKEEFRRAFSCATVHDFFNLFAVAIFLPLEMMFGLLNKLSQWLVSPLSQTGDMSIKGLNFVKPLTKPAVNMVQSPLESVLPGNLGGLLMIGLGIFAIVCAITVMGKVMKKLMVGRAKDMLKNAIGRGPLHGIFSGSVVTVLVQSSSTTTSLMVPLVGTGVLKIRDVYPFTLGANIGTCITALLAATAVTGEFAVFALQIALVHLCFNILATALIFGIPVLRELPLKGAEWLGHLAAKSKMAVLAYITLVFVVVPGGIVLLSQ</sequence>
<evidence type="ECO:0000256" key="4">
    <source>
        <dbReference type="ARBA" id="ARBA00022989"/>
    </source>
</evidence>
<feature type="transmembrane region" description="Helical" evidence="6">
    <location>
        <begin position="312"/>
        <end position="340"/>
    </location>
</feature>
<keyword evidence="4 6" id="KW-1133">Transmembrane helix</keyword>
<keyword evidence="2" id="KW-1003">Cell membrane</keyword>
<evidence type="ECO:0000256" key="5">
    <source>
        <dbReference type="ARBA" id="ARBA00023136"/>
    </source>
</evidence>
<evidence type="ECO:0000256" key="2">
    <source>
        <dbReference type="ARBA" id="ARBA00022475"/>
    </source>
</evidence>
<dbReference type="NCBIfam" id="NF037997">
    <property type="entry name" value="Na_Pi_symport"/>
    <property type="match status" value="2"/>
</dbReference>
<dbReference type="InterPro" id="IPR003841">
    <property type="entry name" value="Na/Pi_transpt"/>
</dbReference>
<reference evidence="7 8" key="1">
    <citation type="submission" date="2020-03" db="EMBL/GenBank/DDBJ databases">
        <title>Genome mining reveals the biosynthetic pathways of PHA and ectoines of the halophilic strain Salinivibrio costicola M318 isolated from fermented shrimp paste.</title>
        <authorList>
            <person name="Doan T.V."/>
            <person name="Tran L.T."/>
            <person name="Trieu T.A."/>
            <person name="Nguyen Q.V."/>
            <person name="Quach T.N."/>
            <person name="Phi T.Q."/>
            <person name="Kumar S."/>
        </authorList>
    </citation>
    <scope>NUCLEOTIDE SEQUENCE [LARGE SCALE GENOMIC DNA]</scope>
    <source>
        <strain evidence="7 8">M318</strain>
    </source>
</reference>
<evidence type="ECO:0000256" key="3">
    <source>
        <dbReference type="ARBA" id="ARBA00022692"/>
    </source>
</evidence>
<evidence type="ECO:0000313" key="8">
    <source>
        <dbReference type="Proteomes" id="UP000501408"/>
    </source>
</evidence>
<feature type="transmembrane region" description="Helical" evidence="6">
    <location>
        <begin position="286"/>
        <end position="305"/>
    </location>
</feature>
<proteinExistence type="predicted"/>
<feature type="transmembrane region" description="Helical" evidence="6">
    <location>
        <begin position="23"/>
        <end position="45"/>
    </location>
</feature>
<comment type="subcellular location">
    <subcellularLocation>
        <location evidence="1">Cell membrane</location>
        <topology evidence="1">Multi-pass membrane protein</topology>
    </subcellularLocation>
</comment>
<dbReference type="RefSeq" id="WP_077480575.1">
    <property type="nucleotide sequence ID" value="NZ_CP050266.1"/>
</dbReference>
<dbReference type="Proteomes" id="UP000501408">
    <property type="component" value="Chromosome 1"/>
</dbReference>
<dbReference type="PANTHER" id="PTHR10010:SF46">
    <property type="entry name" value="SODIUM-DEPENDENT PHOSPHATE TRANSPORT PROTEIN 2B"/>
    <property type="match status" value="1"/>
</dbReference>
<keyword evidence="8" id="KW-1185">Reference proteome</keyword>
<keyword evidence="5 6" id="KW-0472">Membrane</keyword>
<dbReference type="PANTHER" id="PTHR10010">
    <property type="entry name" value="SOLUTE CARRIER FAMILY 34 SODIUM PHOSPHATE , MEMBER 2-RELATED"/>
    <property type="match status" value="1"/>
</dbReference>
<dbReference type="Pfam" id="PF02690">
    <property type="entry name" value="Na_Pi_cotrans"/>
    <property type="match status" value="2"/>
</dbReference>
<evidence type="ECO:0000256" key="1">
    <source>
        <dbReference type="ARBA" id="ARBA00004651"/>
    </source>
</evidence>
<keyword evidence="3 6" id="KW-0812">Transmembrane</keyword>
<feature type="transmembrane region" description="Helical" evidence="6">
    <location>
        <begin position="137"/>
        <end position="156"/>
    </location>
</feature>
<dbReference type="EMBL" id="CP050266">
    <property type="protein sequence ID" value="QIR06898.1"/>
    <property type="molecule type" value="Genomic_DNA"/>
</dbReference>
<feature type="transmembrane region" description="Helical" evidence="6">
    <location>
        <begin position="360"/>
        <end position="380"/>
    </location>
</feature>
<evidence type="ECO:0000313" key="7">
    <source>
        <dbReference type="EMBL" id="QIR06898.1"/>
    </source>
</evidence>
<evidence type="ECO:0000256" key="6">
    <source>
        <dbReference type="SAM" id="Phobius"/>
    </source>
</evidence>
<gene>
    <name evidence="7" type="ORF">HBA18_11270</name>
</gene>
<organism evidence="7 8">
    <name type="scientific">Salinivibrio costicola</name>
    <name type="common">Vibrio costicola</name>
    <dbReference type="NCBI Taxonomy" id="51367"/>
    <lineage>
        <taxon>Bacteria</taxon>
        <taxon>Pseudomonadati</taxon>
        <taxon>Pseudomonadota</taxon>
        <taxon>Gammaproteobacteria</taxon>
        <taxon>Vibrionales</taxon>
        <taxon>Vibrionaceae</taxon>
        <taxon>Salinivibrio</taxon>
    </lineage>
</organism>